<evidence type="ECO:0000313" key="5">
    <source>
        <dbReference type="EMBL" id="KAF0313943.1"/>
    </source>
</evidence>
<feature type="domain" description="Mab-21-like HhH/H2TH-like" evidence="4">
    <location>
        <begin position="225"/>
        <end position="320"/>
    </location>
</feature>
<proteinExistence type="predicted"/>
<dbReference type="PANTHER" id="PTHR12236:SF79">
    <property type="entry name" value="CUTICULAR PROTEIN 50CB-RELATED"/>
    <property type="match status" value="1"/>
</dbReference>
<dbReference type="Gene3D" id="1.10.1410.40">
    <property type="match status" value="1"/>
</dbReference>
<keyword evidence="1 2" id="KW-0193">Cuticle</keyword>
<dbReference type="InterPro" id="IPR000618">
    <property type="entry name" value="Insect_cuticle"/>
</dbReference>
<accession>A0A6A4X6U5</accession>
<dbReference type="AlphaFoldDB" id="A0A6A4X6U5"/>
<evidence type="ECO:0000256" key="1">
    <source>
        <dbReference type="ARBA" id="ARBA00022460"/>
    </source>
</evidence>
<evidence type="ECO:0000259" key="4">
    <source>
        <dbReference type="Pfam" id="PF20266"/>
    </source>
</evidence>
<feature type="chain" id="PRO_5025685972" description="Mab-21-like HhH/H2TH-like domain-containing protein" evidence="3">
    <location>
        <begin position="22"/>
        <end position="448"/>
    </location>
</feature>
<dbReference type="InterPro" id="IPR051217">
    <property type="entry name" value="Insect_Cuticle_Struc_Prot"/>
</dbReference>
<evidence type="ECO:0000256" key="2">
    <source>
        <dbReference type="PROSITE-ProRule" id="PRU00497"/>
    </source>
</evidence>
<dbReference type="Pfam" id="PF00379">
    <property type="entry name" value="Chitin_bind_4"/>
    <property type="match status" value="1"/>
</dbReference>
<comment type="caution">
    <text evidence="5">The sequence shown here is derived from an EMBL/GenBank/DDBJ whole genome shotgun (WGS) entry which is preliminary data.</text>
</comment>
<name>A0A6A4X6U5_AMPAM</name>
<reference evidence="5 6" key="1">
    <citation type="submission" date="2019-07" db="EMBL/GenBank/DDBJ databases">
        <title>Draft genome assembly of a fouling barnacle, Amphibalanus amphitrite (Darwin, 1854): The first reference genome for Thecostraca.</title>
        <authorList>
            <person name="Kim W."/>
        </authorList>
    </citation>
    <scope>NUCLEOTIDE SEQUENCE [LARGE SCALE GENOMIC DNA]</scope>
    <source>
        <strain evidence="5">SNU_AA5</strain>
        <tissue evidence="5">Soma without cirri and trophi</tissue>
    </source>
</reference>
<dbReference type="GO" id="GO:0005615">
    <property type="term" value="C:extracellular space"/>
    <property type="evidence" value="ECO:0007669"/>
    <property type="project" value="TreeGrafter"/>
</dbReference>
<evidence type="ECO:0000256" key="3">
    <source>
        <dbReference type="SAM" id="SignalP"/>
    </source>
</evidence>
<dbReference type="PROSITE" id="PS51155">
    <property type="entry name" value="CHIT_BIND_RR_2"/>
    <property type="match status" value="1"/>
</dbReference>
<evidence type="ECO:0000313" key="6">
    <source>
        <dbReference type="Proteomes" id="UP000440578"/>
    </source>
</evidence>
<protein>
    <recommendedName>
        <fullName evidence="4">Mab-21-like HhH/H2TH-like domain-containing protein</fullName>
    </recommendedName>
</protein>
<dbReference type="InterPro" id="IPR024810">
    <property type="entry name" value="MAB21L/cGLR"/>
</dbReference>
<dbReference type="SMART" id="SM01265">
    <property type="entry name" value="Mab-21"/>
    <property type="match status" value="1"/>
</dbReference>
<dbReference type="GO" id="GO:0042302">
    <property type="term" value="F:structural constituent of cuticle"/>
    <property type="evidence" value="ECO:0007669"/>
    <property type="project" value="UniProtKB-UniRule"/>
</dbReference>
<dbReference type="PANTHER" id="PTHR12236">
    <property type="entry name" value="STRUCTURAL CONTITUENT OF CUTICLE"/>
    <property type="match status" value="1"/>
</dbReference>
<dbReference type="EMBL" id="VIIS01000062">
    <property type="protein sequence ID" value="KAF0313943.1"/>
    <property type="molecule type" value="Genomic_DNA"/>
</dbReference>
<keyword evidence="6" id="KW-1185">Reference proteome</keyword>
<dbReference type="OrthoDB" id="6427684at2759"/>
<keyword evidence="3" id="KW-0732">Signal</keyword>
<dbReference type="Proteomes" id="UP000440578">
    <property type="component" value="Unassembled WGS sequence"/>
</dbReference>
<feature type="signal peptide" evidence="3">
    <location>
        <begin position="1"/>
        <end position="21"/>
    </location>
</feature>
<organism evidence="5 6">
    <name type="scientific">Amphibalanus amphitrite</name>
    <name type="common">Striped barnacle</name>
    <name type="synonym">Balanus amphitrite</name>
    <dbReference type="NCBI Taxonomy" id="1232801"/>
    <lineage>
        <taxon>Eukaryota</taxon>
        <taxon>Metazoa</taxon>
        <taxon>Ecdysozoa</taxon>
        <taxon>Arthropoda</taxon>
        <taxon>Crustacea</taxon>
        <taxon>Multicrustacea</taxon>
        <taxon>Cirripedia</taxon>
        <taxon>Thoracica</taxon>
        <taxon>Thoracicalcarea</taxon>
        <taxon>Balanomorpha</taxon>
        <taxon>Balanoidea</taxon>
        <taxon>Balanidae</taxon>
        <taxon>Amphibalaninae</taxon>
        <taxon>Amphibalanus</taxon>
    </lineage>
</organism>
<dbReference type="InterPro" id="IPR046906">
    <property type="entry name" value="Mab-21_HhH/H2TH-like"/>
</dbReference>
<dbReference type="GO" id="GO:0031012">
    <property type="term" value="C:extracellular matrix"/>
    <property type="evidence" value="ECO:0007669"/>
    <property type="project" value="TreeGrafter"/>
</dbReference>
<sequence>MRRSLAAPVVLLFLFCGPALADYPPHKRPPKPHTGYKGSHPVKPKYSYAYGIDDKHAGIKLNVKERRDGKFTEGEYVTKLPDGRNQKVSYHVNGKSGFVADVKYDGVARHPVPIKKPVKPGKYLPPKVAKPPVVTYGPPVPLAKPRPLPYHPVNTRYRYGDDDDDGYVSYNKAREDICRFGVHLVPTGHPGSPTEHIELRLSFSRAEVVAAWHLFPTVRIAIHGLKNVRNEMKKRRKKTAVKETKKHLKSYHIKTTALWLCQDIPRESWTSATTAMYMILDRLEEAVGERTLHCFFWTEINLFEEFSAEDLNAMSLQIQKIRKILLTGLMGWFDKCFDLHARLVAHGGDMYTWDVAPLLGLLNDSDMQVLLGEPEAVASWWRQQLRLPLAERPQGMTADLDTPQGRKELWRRGIERMLSGSELRTKYDTITGALPDRWQLRQYVFDDC</sequence>
<gene>
    <name evidence="5" type="ORF">FJT64_015523</name>
</gene>
<dbReference type="Pfam" id="PF20266">
    <property type="entry name" value="Mab-21_C"/>
    <property type="match status" value="1"/>
</dbReference>